<name>A0A9X5E2U4_9CYAN</name>
<evidence type="ECO:0000256" key="1">
    <source>
        <dbReference type="ARBA" id="ARBA00004196"/>
    </source>
</evidence>
<dbReference type="Proteomes" id="UP000031532">
    <property type="component" value="Unassembled WGS sequence"/>
</dbReference>
<proteinExistence type="inferred from homology"/>
<accession>A0A9X5E2U4</accession>
<dbReference type="GO" id="GO:0030001">
    <property type="term" value="P:metal ion transport"/>
    <property type="evidence" value="ECO:0007669"/>
    <property type="project" value="InterPro"/>
</dbReference>
<protein>
    <submittedName>
        <fullName evidence="6">Zinc ABC transporter solute-binding protein</fullName>
    </submittedName>
</protein>
<keyword evidence="7" id="KW-1185">Reference proteome</keyword>
<dbReference type="AlphaFoldDB" id="A0A9X5E2U4"/>
<dbReference type="Gene3D" id="3.40.50.1980">
    <property type="entry name" value="Nitrogenase molybdenum iron protein domain"/>
    <property type="match status" value="2"/>
</dbReference>
<keyword evidence="3" id="KW-0479">Metal-binding</keyword>
<dbReference type="EMBL" id="JTJC03000001">
    <property type="protein sequence ID" value="NHC34146.1"/>
    <property type="molecule type" value="Genomic_DNA"/>
</dbReference>
<comment type="similarity">
    <text evidence="5">Belongs to the bacterial solute-binding protein 9 family.</text>
</comment>
<dbReference type="GO" id="GO:0046872">
    <property type="term" value="F:metal ion binding"/>
    <property type="evidence" value="ECO:0007669"/>
    <property type="project" value="UniProtKB-KW"/>
</dbReference>
<dbReference type="GO" id="GO:0030313">
    <property type="term" value="C:cell envelope"/>
    <property type="evidence" value="ECO:0007669"/>
    <property type="project" value="UniProtKB-SubCell"/>
</dbReference>
<dbReference type="PRINTS" id="PR00690">
    <property type="entry name" value="ADHESNFAMILY"/>
</dbReference>
<evidence type="ECO:0000256" key="2">
    <source>
        <dbReference type="ARBA" id="ARBA00022448"/>
    </source>
</evidence>
<organism evidence="6 7">
    <name type="scientific">Scytonema millei VB511283</name>
    <dbReference type="NCBI Taxonomy" id="1245923"/>
    <lineage>
        <taxon>Bacteria</taxon>
        <taxon>Bacillati</taxon>
        <taxon>Cyanobacteriota</taxon>
        <taxon>Cyanophyceae</taxon>
        <taxon>Nostocales</taxon>
        <taxon>Scytonemataceae</taxon>
        <taxon>Scytonema</taxon>
    </lineage>
</organism>
<gene>
    <name evidence="6" type="ORF">QH73_0005630</name>
</gene>
<dbReference type="InterPro" id="IPR006129">
    <property type="entry name" value="AdhesinB"/>
</dbReference>
<reference evidence="6 7" key="1">
    <citation type="journal article" date="2015" name="Genome Announc.">
        <title>Draft Genome Sequence of the Terrestrial Cyanobacterium Scytonema millei VB511283, Isolated from Eastern India.</title>
        <authorList>
            <person name="Sen D."/>
            <person name="Chandrababunaidu M.M."/>
            <person name="Singh D."/>
            <person name="Sanghi N."/>
            <person name="Ghorai A."/>
            <person name="Mishra G.P."/>
            <person name="Madduluri M."/>
            <person name="Adhikary S.P."/>
            <person name="Tripathy S."/>
        </authorList>
    </citation>
    <scope>NUCLEOTIDE SEQUENCE [LARGE SCALE GENOMIC DNA]</scope>
    <source>
        <strain evidence="6 7">VB511283</strain>
    </source>
</reference>
<dbReference type="PANTHER" id="PTHR42953">
    <property type="entry name" value="HIGH-AFFINITY ZINC UPTAKE SYSTEM PROTEIN ZNUA-RELATED"/>
    <property type="match status" value="1"/>
</dbReference>
<evidence type="ECO:0000256" key="3">
    <source>
        <dbReference type="ARBA" id="ARBA00022723"/>
    </source>
</evidence>
<dbReference type="InterPro" id="IPR006127">
    <property type="entry name" value="ZnuA-like"/>
</dbReference>
<dbReference type="InterPro" id="IPR006128">
    <property type="entry name" value="Lipoprotein_PsaA-like"/>
</dbReference>
<keyword evidence="4" id="KW-0732">Signal</keyword>
<keyword evidence="2 5" id="KW-0813">Transport</keyword>
<evidence type="ECO:0000313" key="6">
    <source>
        <dbReference type="EMBL" id="NHC34146.1"/>
    </source>
</evidence>
<dbReference type="GO" id="GO:0007155">
    <property type="term" value="P:cell adhesion"/>
    <property type="evidence" value="ECO:0007669"/>
    <property type="project" value="InterPro"/>
</dbReference>
<dbReference type="RefSeq" id="WP_039715553.1">
    <property type="nucleotide sequence ID" value="NZ_JTJC03000001.1"/>
</dbReference>
<evidence type="ECO:0000256" key="4">
    <source>
        <dbReference type="ARBA" id="ARBA00022729"/>
    </source>
</evidence>
<comment type="caution">
    <text evidence="6">The sequence shown here is derived from an EMBL/GenBank/DDBJ whole genome shotgun (WGS) entry which is preliminary data.</text>
</comment>
<dbReference type="Pfam" id="PF01297">
    <property type="entry name" value="ZnuA"/>
    <property type="match status" value="1"/>
</dbReference>
<sequence>MLKLSVKSITTVAMALGIAGLNFKGDEAIAQKNNLPLVVATNSVTCGLTQEIAANTIDLKCLIEPGADPHLYQPKPEDSKAIEQAQLILYGGYNFESGLIKLIEATSNLAPKVAVHEIGVPKPQQLEEDGQTVTDPHVWHNAQNGIRIANAIADSLSKAFPNHAAKYTSNTKQLTGELKQIDTWIKSQIQTIPPGQRKLVTTHDAMGYYANAYKIPIEGALQGISTEERPTAARVAELVKDIRKSGVPTIFAEKTVNPQLIEAVAREANVKVADRELYADSLGEPGTDGDTYPKMLVANTRTIVEGLGGNYAAFESKSMP</sequence>
<dbReference type="PANTHER" id="PTHR42953:SF1">
    <property type="entry name" value="METAL-BINDING PROTEIN HI_0362-RELATED"/>
    <property type="match status" value="1"/>
</dbReference>
<dbReference type="OrthoDB" id="9793396at2"/>
<dbReference type="PRINTS" id="PR00691">
    <property type="entry name" value="ADHESINB"/>
</dbReference>
<comment type="subcellular location">
    <subcellularLocation>
        <location evidence="1">Cell envelope</location>
    </subcellularLocation>
</comment>
<dbReference type="InterPro" id="IPR050492">
    <property type="entry name" value="Bact_metal-bind_prot9"/>
</dbReference>
<dbReference type="SUPFAM" id="SSF53807">
    <property type="entry name" value="Helical backbone' metal receptor"/>
    <property type="match status" value="1"/>
</dbReference>
<evidence type="ECO:0000313" key="7">
    <source>
        <dbReference type="Proteomes" id="UP000031532"/>
    </source>
</evidence>
<evidence type="ECO:0000256" key="5">
    <source>
        <dbReference type="RuleBase" id="RU003512"/>
    </source>
</evidence>